<evidence type="ECO:0000313" key="3">
    <source>
        <dbReference type="Proteomes" id="UP001346869"/>
    </source>
</evidence>
<reference evidence="2 3" key="2">
    <citation type="journal article" date="2023" name="Mol. Biol. Evol.">
        <title>Genomics of Secondarily Temperate Adaptation in the Only Non-Antarctic Icefish.</title>
        <authorList>
            <person name="Rivera-Colon A.G."/>
            <person name="Rayamajhi N."/>
            <person name="Minhas B.F."/>
            <person name="Madrigal G."/>
            <person name="Bilyk K.T."/>
            <person name="Yoon V."/>
            <person name="Hune M."/>
            <person name="Gregory S."/>
            <person name="Cheng C.H.C."/>
            <person name="Catchen J.M."/>
        </authorList>
    </citation>
    <scope>NUCLEOTIDE SEQUENCE [LARGE SCALE GENOMIC DNA]</scope>
    <source>
        <strain evidence="2">JMC-PN-2008</strain>
    </source>
</reference>
<keyword evidence="3" id="KW-1185">Reference proteome</keyword>
<comment type="caution">
    <text evidence="2">The sequence shown here is derived from an EMBL/GenBank/DDBJ whole genome shotgun (WGS) entry which is preliminary data.</text>
</comment>
<accession>A0AAN8AMA1</accession>
<feature type="domain" description="CARD" evidence="1">
    <location>
        <begin position="14"/>
        <end position="92"/>
    </location>
</feature>
<dbReference type="InterPro" id="IPR011029">
    <property type="entry name" value="DEATH-like_dom_sf"/>
</dbReference>
<evidence type="ECO:0000313" key="2">
    <source>
        <dbReference type="EMBL" id="KAK5861449.1"/>
    </source>
</evidence>
<dbReference type="AlphaFoldDB" id="A0AAN8AMA1"/>
<dbReference type="PROSITE" id="PS50209">
    <property type="entry name" value="CARD"/>
    <property type="match status" value="1"/>
</dbReference>
<evidence type="ECO:0000259" key="1">
    <source>
        <dbReference type="PROSITE" id="PS50209"/>
    </source>
</evidence>
<dbReference type="SUPFAM" id="SSF47986">
    <property type="entry name" value="DEATH domain"/>
    <property type="match status" value="1"/>
</dbReference>
<gene>
    <name evidence="2" type="ORF">PBY51_022845</name>
</gene>
<sequence>MVNTGTVDEILPSHQGPAAKMIITNKLGLIDCLSADSSFILQNVHEKQIVTDRQYLILKDLSQQEETVIKLIDQVIRKDENSCSLFLEVLKQPDVLMTYPKLKELTKKW</sequence>
<proteinExistence type="predicted"/>
<name>A0AAN8AMA1_ELEMC</name>
<protein>
    <recommendedName>
        <fullName evidence="1">CARD domain-containing protein</fullName>
    </recommendedName>
</protein>
<dbReference type="GO" id="GO:0042981">
    <property type="term" value="P:regulation of apoptotic process"/>
    <property type="evidence" value="ECO:0007669"/>
    <property type="project" value="InterPro"/>
</dbReference>
<dbReference type="EMBL" id="JAUZQC010000013">
    <property type="protein sequence ID" value="KAK5861449.1"/>
    <property type="molecule type" value="Genomic_DNA"/>
</dbReference>
<dbReference type="Proteomes" id="UP001346869">
    <property type="component" value="Unassembled WGS sequence"/>
</dbReference>
<dbReference type="CDD" id="cd01671">
    <property type="entry name" value="CARD"/>
    <property type="match status" value="1"/>
</dbReference>
<dbReference type="Gene3D" id="1.10.533.10">
    <property type="entry name" value="Death Domain, Fas"/>
    <property type="match status" value="1"/>
</dbReference>
<dbReference type="InterPro" id="IPR001315">
    <property type="entry name" value="CARD"/>
</dbReference>
<organism evidence="2 3">
    <name type="scientific">Eleginops maclovinus</name>
    <name type="common">Patagonian blennie</name>
    <name type="synonym">Eleginus maclovinus</name>
    <dbReference type="NCBI Taxonomy" id="56733"/>
    <lineage>
        <taxon>Eukaryota</taxon>
        <taxon>Metazoa</taxon>
        <taxon>Chordata</taxon>
        <taxon>Craniata</taxon>
        <taxon>Vertebrata</taxon>
        <taxon>Euteleostomi</taxon>
        <taxon>Actinopterygii</taxon>
        <taxon>Neopterygii</taxon>
        <taxon>Teleostei</taxon>
        <taxon>Neoteleostei</taxon>
        <taxon>Acanthomorphata</taxon>
        <taxon>Eupercaria</taxon>
        <taxon>Perciformes</taxon>
        <taxon>Notothenioidei</taxon>
        <taxon>Eleginopidae</taxon>
        <taxon>Eleginops</taxon>
    </lineage>
</organism>
<dbReference type="Pfam" id="PF00619">
    <property type="entry name" value="CARD"/>
    <property type="match status" value="1"/>
</dbReference>
<reference evidence="2 3" key="1">
    <citation type="journal article" date="2023" name="Genes (Basel)">
        <title>Chromosome-Level Genome Assembly and Circadian Gene Repertoire of the Patagonia Blennie Eleginops maclovinus-The Closest Ancestral Proxy of Antarctic Cryonotothenioids.</title>
        <authorList>
            <person name="Cheng C.C."/>
            <person name="Rivera-Colon A.G."/>
            <person name="Minhas B.F."/>
            <person name="Wilson L."/>
            <person name="Rayamajhi N."/>
            <person name="Vargas-Chacoff L."/>
            <person name="Catchen J.M."/>
        </authorList>
    </citation>
    <scope>NUCLEOTIDE SEQUENCE [LARGE SCALE GENOMIC DNA]</scope>
    <source>
        <strain evidence="2">JMC-PN-2008</strain>
    </source>
</reference>